<dbReference type="GO" id="GO:0016279">
    <property type="term" value="F:protein-lysine N-methyltransferase activity"/>
    <property type="evidence" value="ECO:0007669"/>
    <property type="project" value="InterPro"/>
</dbReference>
<evidence type="ECO:0000256" key="4">
    <source>
        <dbReference type="ARBA" id="ARBA00022691"/>
    </source>
</evidence>
<dbReference type="InterPro" id="IPR026170">
    <property type="entry name" value="FAM173A/B"/>
</dbReference>
<dbReference type="InterPro" id="IPR041698">
    <property type="entry name" value="Methyltransf_25"/>
</dbReference>
<feature type="domain" description="Methyltransferase" evidence="5">
    <location>
        <begin position="33"/>
        <end position="102"/>
    </location>
</feature>
<proteinExistence type="inferred from homology"/>
<dbReference type="Pfam" id="PF13649">
    <property type="entry name" value="Methyltransf_25"/>
    <property type="match status" value="1"/>
</dbReference>
<dbReference type="GO" id="GO:0005739">
    <property type="term" value="C:mitochondrion"/>
    <property type="evidence" value="ECO:0007669"/>
    <property type="project" value="TreeGrafter"/>
</dbReference>
<keyword evidence="4" id="KW-0949">S-adenosyl-L-methionine</keyword>
<evidence type="ECO:0000256" key="3">
    <source>
        <dbReference type="ARBA" id="ARBA00022679"/>
    </source>
</evidence>
<dbReference type="GO" id="GO:1905706">
    <property type="term" value="P:regulation of mitochondrial ATP synthesis coupled proton transport"/>
    <property type="evidence" value="ECO:0007669"/>
    <property type="project" value="TreeGrafter"/>
</dbReference>
<dbReference type="GO" id="GO:0032259">
    <property type="term" value="P:methylation"/>
    <property type="evidence" value="ECO:0007669"/>
    <property type="project" value="UniProtKB-KW"/>
</dbReference>
<dbReference type="PANTHER" id="PTHR13610">
    <property type="entry name" value="METHYLTRANSFERASE DOMAIN-CONTAINING PROTEIN"/>
    <property type="match status" value="1"/>
</dbReference>
<evidence type="ECO:0000256" key="2">
    <source>
        <dbReference type="ARBA" id="ARBA00022603"/>
    </source>
</evidence>
<evidence type="ECO:0000313" key="7">
    <source>
        <dbReference type="Proteomes" id="UP000481153"/>
    </source>
</evidence>
<dbReference type="InterPro" id="IPR029063">
    <property type="entry name" value="SAM-dependent_MTases_sf"/>
</dbReference>
<name>A0A6G0WHB6_9STRA</name>
<evidence type="ECO:0000259" key="5">
    <source>
        <dbReference type="Pfam" id="PF13649"/>
    </source>
</evidence>
<keyword evidence="2" id="KW-0489">Methyltransferase</keyword>
<protein>
    <recommendedName>
        <fullName evidence="5">Methyltransferase domain-containing protein</fullName>
    </recommendedName>
</protein>
<dbReference type="Proteomes" id="UP000481153">
    <property type="component" value="Unassembled WGS sequence"/>
</dbReference>
<accession>A0A6G0WHB6</accession>
<dbReference type="PANTHER" id="PTHR13610:SF11">
    <property type="entry name" value="METHYLTRANSFERASE DOMAIN-CONTAINING PROTEIN"/>
    <property type="match status" value="1"/>
</dbReference>
<evidence type="ECO:0000313" key="6">
    <source>
        <dbReference type="EMBL" id="KAF0726557.1"/>
    </source>
</evidence>
<organism evidence="6 7">
    <name type="scientific">Aphanomyces euteiches</name>
    <dbReference type="NCBI Taxonomy" id="100861"/>
    <lineage>
        <taxon>Eukaryota</taxon>
        <taxon>Sar</taxon>
        <taxon>Stramenopiles</taxon>
        <taxon>Oomycota</taxon>
        <taxon>Saprolegniomycetes</taxon>
        <taxon>Saprolegniales</taxon>
        <taxon>Verrucalvaceae</taxon>
        <taxon>Aphanomyces</taxon>
    </lineage>
</organism>
<dbReference type="CDD" id="cd02440">
    <property type="entry name" value="AdoMet_MTases"/>
    <property type="match status" value="1"/>
</dbReference>
<comment type="similarity">
    <text evidence="1">Belongs to the ANT/ATPSC lysine N-methyltransferase family.</text>
</comment>
<dbReference type="VEuPathDB" id="FungiDB:AeMF1_020931"/>
<keyword evidence="3" id="KW-0808">Transferase</keyword>
<dbReference type="EMBL" id="VJMJ01000213">
    <property type="protein sequence ID" value="KAF0726557.1"/>
    <property type="molecule type" value="Genomic_DNA"/>
</dbReference>
<sequence>MIAPRKTLHSTPLPVIQQALELAQVDENDILCDVGCGDGRVLLYAASQLQVKKCIGIEIDEARVQHIQDKAASMGLPNGQIQVHCGNALEIEIDPEVTVIFLFLIERGLRQIFQKLNAQRRQDKELRIVTYLYKTSTMDPYLVSTQMCKVDVTTETAKSEAAFPIYLYKLPPNPSEEIRG</sequence>
<comment type="caution">
    <text evidence="6">The sequence shown here is derived from an EMBL/GenBank/DDBJ whole genome shotgun (WGS) entry which is preliminary data.</text>
</comment>
<dbReference type="SUPFAM" id="SSF53335">
    <property type="entry name" value="S-adenosyl-L-methionine-dependent methyltransferases"/>
    <property type="match status" value="1"/>
</dbReference>
<dbReference type="AlphaFoldDB" id="A0A6G0WHB6"/>
<keyword evidence="7" id="KW-1185">Reference proteome</keyword>
<evidence type="ECO:0000256" key="1">
    <source>
        <dbReference type="ARBA" id="ARBA00010633"/>
    </source>
</evidence>
<gene>
    <name evidence="6" type="ORF">Ae201684_015182</name>
</gene>
<reference evidence="6 7" key="1">
    <citation type="submission" date="2019-07" db="EMBL/GenBank/DDBJ databases">
        <title>Genomics analysis of Aphanomyces spp. identifies a new class of oomycete effector associated with host adaptation.</title>
        <authorList>
            <person name="Gaulin E."/>
        </authorList>
    </citation>
    <scope>NUCLEOTIDE SEQUENCE [LARGE SCALE GENOMIC DNA]</scope>
    <source>
        <strain evidence="6 7">ATCC 201684</strain>
    </source>
</reference>
<dbReference type="Gene3D" id="3.40.50.150">
    <property type="entry name" value="Vaccinia Virus protein VP39"/>
    <property type="match status" value="1"/>
</dbReference>